<evidence type="ECO:0000313" key="3">
    <source>
        <dbReference type="Proteomes" id="UP000055035"/>
    </source>
</evidence>
<dbReference type="Proteomes" id="UP000055035">
    <property type="component" value="Unassembled WGS sequence"/>
</dbReference>
<dbReference type="OrthoDB" id="9801454at2"/>
<dbReference type="SUPFAM" id="SSF142433">
    <property type="entry name" value="CinA-like"/>
    <property type="match status" value="1"/>
</dbReference>
<accession>A0A0W0VC65</accession>
<reference evidence="2 3" key="1">
    <citation type="submission" date="2015-11" db="EMBL/GenBank/DDBJ databases">
        <title>Genomic analysis of 38 Legionella species identifies large and diverse effector repertoires.</title>
        <authorList>
            <person name="Burstein D."/>
            <person name="Amaro F."/>
            <person name="Zusman T."/>
            <person name="Lifshitz Z."/>
            <person name="Cohen O."/>
            <person name="Gilbert J.A."/>
            <person name="Pupko T."/>
            <person name="Shuman H.A."/>
            <person name="Segal G."/>
        </authorList>
    </citation>
    <scope>NUCLEOTIDE SEQUENCE [LARGE SCALE GENOMIC DNA]</scope>
    <source>
        <strain evidence="2 3">BL-540</strain>
    </source>
</reference>
<dbReference type="EMBL" id="LNYJ01000011">
    <property type="protein sequence ID" value="KTD17679.1"/>
    <property type="molecule type" value="Genomic_DNA"/>
</dbReference>
<evidence type="ECO:0000313" key="2">
    <source>
        <dbReference type="EMBL" id="KTD17679.1"/>
    </source>
</evidence>
<proteinExistence type="predicted"/>
<organism evidence="2 3">
    <name type="scientific">Legionella jordanis</name>
    <dbReference type="NCBI Taxonomy" id="456"/>
    <lineage>
        <taxon>Bacteria</taxon>
        <taxon>Pseudomonadati</taxon>
        <taxon>Pseudomonadota</taxon>
        <taxon>Gammaproteobacteria</taxon>
        <taxon>Legionellales</taxon>
        <taxon>Legionellaceae</taxon>
        <taxon>Legionella</taxon>
    </lineage>
</organism>
<sequence length="162" mass="17688">MSNQLLNYLKDNNLVLTTAESCTAGQIIHLLAQCEGSGQCLDAGYVVYSENAKKRLLGVRQETIEQYTLTSEEIAREMVMGALKDSLANVVVSTTGIAGSEPMDGIPPGTICFGWGFKLKNEVAIYSETKRFQGARADILSEAAKYALAQIPHYHRISQTVK</sequence>
<dbReference type="AlphaFoldDB" id="A0A0W0VC65"/>
<dbReference type="PATRIC" id="fig|456.5.peg.2112"/>
<dbReference type="InterPro" id="IPR036653">
    <property type="entry name" value="CinA-like_C"/>
</dbReference>
<dbReference type="Gene3D" id="3.90.950.20">
    <property type="entry name" value="CinA-like"/>
    <property type="match status" value="1"/>
</dbReference>
<evidence type="ECO:0000259" key="1">
    <source>
        <dbReference type="Pfam" id="PF02464"/>
    </source>
</evidence>
<gene>
    <name evidence="2" type="ORF">Ljor_1985</name>
</gene>
<comment type="caution">
    <text evidence="2">The sequence shown here is derived from an EMBL/GenBank/DDBJ whole genome shotgun (WGS) entry which is preliminary data.</text>
</comment>
<dbReference type="NCBIfam" id="TIGR00199">
    <property type="entry name" value="PncC_domain"/>
    <property type="match status" value="1"/>
</dbReference>
<protein>
    <submittedName>
        <fullName evidence="2">CinA-like competence damage protein</fullName>
    </submittedName>
</protein>
<dbReference type="InterPro" id="IPR008136">
    <property type="entry name" value="CinA_C"/>
</dbReference>
<keyword evidence="3" id="KW-1185">Reference proteome</keyword>
<name>A0A0W0VC65_9GAMM</name>
<feature type="domain" description="CinA C-terminal" evidence="1">
    <location>
        <begin position="2"/>
        <end position="151"/>
    </location>
</feature>
<dbReference type="STRING" id="456.Ljor_1985"/>
<dbReference type="Pfam" id="PF02464">
    <property type="entry name" value="CinA"/>
    <property type="match status" value="1"/>
</dbReference>
<dbReference type="RefSeq" id="WP_058471411.1">
    <property type="nucleotide sequence ID" value="NZ_CAAAIC010000015.1"/>
</dbReference>